<sequence length="142" mass="15752">MTREEIRGLFLQGIDCSQVVTGEFADKMKLDQDQARKIASCFGGGMMCGETCGAVTGALMVIGMVYGHSREGDQEQKDLMTAKTAEFKKLFLENYPSCMCRDLLGHDISKPGEMDRVLEKGLLAEFCPCVVEDVIRILEKMI</sequence>
<dbReference type="InterPro" id="IPR010181">
    <property type="entry name" value="CGCAxxGCC_motif"/>
</dbReference>
<dbReference type="Pfam" id="PF09719">
    <property type="entry name" value="C_GCAxxG_C_C"/>
    <property type="match status" value="1"/>
</dbReference>
<protein>
    <submittedName>
        <fullName evidence="1">C-GCAxxG-C-C family protein</fullName>
    </submittedName>
</protein>
<evidence type="ECO:0000313" key="1">
    <source>
        <dbReference type="EMBL" id="HIW82733.1"/>
    </source>
</evidence>
<accession>A0A9D1R911</accession>
<comment type="caution">
    <text evidence="1">The sequence shown here is derived from an EMBL/GenBank/DDBJ whole genome shotgun (WGS) entry which is preliminary data.</text>
</comment>
<dbReference type="AlphaFoldDB" id="A0A9D1R911"/>
<reference evidence="1" key="1">
    <citation type="journal article" date="2021" name="PeerJ">
        <title>Extensive microbial diversity within the chicken gut microbiome revealed by metagenomics and culture.</title>
        <authorList>
            <person name="Gilroy R."/>
            <person name="Ravi A."/>
            <person name="Getino M."/>
            <person name="Pursley I."/>
            <person name="Horton D.L."/>
            <person name="Alikhan N.F."/>
            <person name="Baker D."/>
            <person name="Gharbi K."/>
            <person name="Hall N."/>
            <person name="Watson M."/>
            <person name="Adriaenssens E.M."/>
            <person name="Foster-Nyarko E."/>
            <person name="Jarju S."/>
            <person name="Secka A."/>
            <person name="Antonio M."/>
            <person name="Oren A."/>
            <person name="Chaudhuri R.R."/>
            <person name="La Ragione R."/>
            <person name="Hildebrand F."/>
            <person name="Pallen M.J."/>
        </authorList>
    </citation>
    <scope>NUCLEOTIDE SEQUENCE</scope>
    <source>
        <strain evidence="1">ChiSxjej1B13-11762</strain>
    </source>
</reference>
<dbReference type="EMBL" id="DXGF01000005">
    <property type="protein sequence ID" value="HIW82733.1"/>
    <property type="molecule type" value="Genomic_DNA"/>
</dbReference>
<dbReference type="Proteomes" id="UP000824263">
    <property type="component" value="Unassembled WGS sequence"/>
</dbReference>
<organism evidence="1 2">
    <name type="scientific">Candidatus Dorea gallistercoris</name>
    <dbReference type="NCBI Taxonomy" id="2838542"/>
    <lineage>
        <taxon>Bacteria</taxon>
        <taxon>Bacillati</taxon>
        <taxon>Bacillota</taxon>
        <taxon>Clostridia</taxon>
        <taxon>Lachnospirales</taxon>
        <taxon>Lachnospiraceae</taxon>
        <taxon>Dorea</taxon>
    </lineage>
</organism>
<proteinExistence type="predicted"/>
<reference evidence="1" key="2">
    <citation type="submission" date="2021-04" db="EMBL/GenBank/DDBJ databases">
        <authorList>
            <person name="Gilroy R."/>
        </authorList>
    </citation>
    <scope>NUCLEOTIDE SEQUENCE</scope>
    <source>
        <strain evidence="1">ChiSxjej1B13-11762</strain>
    </source>
</reference>
<dbReference type="NCBIfam" id="TIGR01909">
    <property type="entry name" value="C_GCAxxG_C_C"/>
    <property type="match status" value="1"/>
</dbReference>
<gene>
    <name evidence="1" type="ORF">H9873_00180</name>
</gene>
<evidence type="ECO:0000313" key="2">
    <source>
        <dbReference type="Proteomes" id="UP000824263"/>
    </source>
</evidence>
<name>A0A9D1R911_9FIRM</name>